<evidence type="ECO:0000256" key="1">
    <source>
        <dbReference type="ARBA" id="ARBA00004141"/>
    </source>
</evidence>
<dbReference type="InterPro" id="IPR000175">
    <property type="entry name" value="Na/ntran_symport"/>
</dbReference>
<feature type="transmembrane region" description="Helical" evidence="10">
    <location>
        <begin position="321"/>
        <end position="351"/>
    </location>
</feature>
<keyword evidence="6 10" id="KW-0472">Membrane</keyword>
<organism evidence="11">
    <name type="scientific">Schmidtea mediterranea</name>
    <name type="common">Freshwater planarian flatworm</name>
    <dbReference type="NCBI Taxonomy" id="79327"/>
    <lineage>
        <taxon>Eukaryota</taxon>
        <taxon>Metazoa</taxon>
        <taxon>Spiralia</taxon>
        <taxon>Lophotrochozoa</taxon>
        <taxon>Platyhelminthes</taxon>
        <taxon>Rhabditophora</taxon>
        <taxon>Seriata</taxon>
        <taxon>Tricladida</taxon>
        <taxon>Continenticola</taxon>
        <taxon>Geoplanoidea</taxon>
        <taxon>Dugesiidae</taxon>
        <taxon>Schmidtea</taxon>
    </lineage>
</organism>
<evidence type="ECO:0000256" key="5">
    <source>
        <dbReference type="ARBA" id="ARBA00022989"/>
    </source>
</evidence>
<feature type="binding site" evidence="8">
    <location>
        <position position="332"/>
    </location>
    <ligand>
        <name>Na(+)</name>
        <dbReference type="ChEBI" id="CHEBI:29101"/>
        <label>1</label>
    </ligand>
</feature>
<evidence type="ECO:0000256" key="8">
    <source>
        <dbReference type="PIRSR" id="PIRSR600175-1"/>
    </source>
</evidence>
<evidence type="ECO:0000256" key="6">
    <source>
        <dbReference type="ARBA" id="ARBA00023136"/>
    </source>
</evidence>
<gene>
    <name evidence="11" type="primary">slc6a-21</name>
</gene>
<evidence type="ECO:0000313" key="11">
    <source>
        <dbReference type="EMBL" id="AKN21441.1"/>
    </source>
</evidence>
<evidence type="ECO:0000256" key="10">
    <source>
        <dbReference type="SAM" id="Phobius"/>
    </source>
</evidence>
<evidence type="ECO:0000256" key="7">
    <source>
        <dbReference type="ARBA" id="ARBA00023180"/>
    </source>
</evidence>
<feature type="transmembrane region" description="Helical" evidence="10">
    <location>
        <begin position="73"/>
        <end position="93"/>
    </location>
</feature>
<dbReference type="SUPFAM" id="SSF161070">
    <property type="entry name" value="SNF-like"/>
    <property type="match status" value="1"/>
</dbReference>
<name>A0A0H3YIV5_SCHMD</name>
<feature type="transmembrane region" description="Helical" evidence="10">
    <location>
        <begin position="99"/>
        <end position="120"/>
    </location>
</feature>
<dbReference type="GO" id="GO:0046872">
    <property type="term" value="F:metal ion binding"/>
    <property type="evidence" value="ECO:0007669"/>
    <property type="project" value="UniProtKB-KW"/>
</dbReference>
<sequence length="653" mass="76031">MDQFIDWYSFHFKSSVSENDISMRSPDIKFDKRTKYRGYFQDKQGFIIILLLYFLGTENLIHFPNIVREHGGASFLILYIFCSYVIMFPLYLIEQGLGQFYSLSVLHVFQIVPIFSGLGYTVVLTSIFSTLPFCSIVTQAMMYFAYSFSVSIPWIHCTETYPKVNCSKTFSNDTLYEKMPFSLTPSQIFYDIDVTGSRNPKDGSEYGLTNGVGSIRYPYLVCSICNWILMYILSFLVLRLSIKPLLYYLLVNILVLLIITFRAISLEGSYEVLLEFILPDLKKTFTLKSFQDAITHCLFSAGASSASILTLASLNKFHYNFYFTVEVIIVCNVIIGIICGIMQFSIIGFLVTTLKLTKDSRKNVIVDVVTIINGISLIQKRRLWICLYTMYILMIGDLSCVILMVTVIWCLIDYFPNLFGFSEYRKYLITLCLYVMTFFINLPYSFRGTYGFTNVLEKLLEYQVCPTIIFIEVIIVYFLYGANRFRSEVKMMLGFSFNCFWIFCGMTILPIFLIFTTLYGIVVTLNNKQSFYKAIILIVTNFILFLPFLIHAITSVVVLFKEKLNRKSYRILFYPVRYLGPYYKENWLSGRIYPKKLAKFQNDSGFLKTIRETENLKEILWKLAIKLQNIKNEEKKEKIVQQETVSVWHRENV</sequence>
<feature type="transmembrane region" description="Helical" evidence="10">
    <location>
        <begin position="427"/>
        <end position="447"/>
    </location>
</feature>
<evidence type="ECO:0000256" key="2">
    <source>
        <dbReference type="ARBA" id="ARBA00006459"/>
    </source>
</evidence>
<dbReference type="GO" id="GO:0005886">
    <property type="term" value="C:plasma membrane"/>
    <property type="evidence" value="ECO:0007669"/>
    <property type="project" value="TreeGrafter"/>
</dbReference>
<evidence type="ECO:0000256" key="4">
    <source>
        <dbReference type="ARBA" id="ARBA00022692"/>
    </source>
</evidence>
<dbReference type="PANTHER" id="PTHR11616">
    <property type="entry name" value="SODIUM/CHLORIDE DEPENDENT TRANSPORTER"/>
    <property type="match status" value="1"/>
</dbReference>
<accession>A0A0H3YIV5</accession>
<dbReference type="PROSITE" id="PS50267">
    <property type="entry name" value="NA_NEUROTRAN_SYMP_3"/>
    <property type="match status" value="1"/>
</dbReference>
<keyword evidence="3" id="KW-0813">Transport</keyword>
<dbReference type="Pfam" id="PF00209">
    <property type="entry name" value="SNF"/>
    <property type="match status" value="1"/>
</dbReference>
<dbReference type="AlphaFoldDB" id="A0A0H3YIV5"/>
<keyword evidence="7" id="KW-0325">Glycoprotein</keyword>
<feature type="transmembrane region" description="Helical" evidence="10">
    <location>
        <begin position="500"/>
        <end position="522"/>
    </location>
</feature>
<feature type="transmembrane region" description="Helical" evidence="10">
    <location>
        <begin position="391"/>
        <end position="415"/>
    </location>
</feature>
<feature type="binding site" evidence="8">
    <location>
        <position position="300"/>
    </location>
    <ligand>
        <name>Na(+)</name>
        <dbReference type="ChEBI" id="CHEBI:29101"/>
        <label>1</label>
    </ligand>
</feature>
<dbReference type="EMBL" id="KT163491">
    <property type="protein sequence ID" value="AKN21441.1"/>
    <property type="molecule type" value="mRNA"/>
</dbReference>
<dbReference type="GO" id="GO:0005283">
    <property type="term" value="F:amino acid:sodium symporter activity"/>
    <property type="evidence" value="ECO:0007669"/>
    <property type="project" value="TreeGrafter"/>
</dbReference>
<keyword evidence="8" id="KW-0915">Sodium</keyword>
<keyword evidence="8" id="KW-0479">Metal-binding</keyword>
<feature type="transmembrane region" description="Helical" evidence="10">
    <location>
        <begin position="534"/>
        <end position="560"/>
    </location>
</feature>
<reference evidence="11" key="1">
    <citation type="journal article" date="2015" name="Elife">
        <title>Stem cells and fluid flow drive cyst formation in an invertebrate excretory organ.</title>
        <authorList>
            <person name="Thi-Kim Vu H."/>
            <person name="Rink J.C."/>
            <person name="McKinney S.A."/>
            <person name="McClain M."/>
            <person name="Lakshmanaperumal N."/>
            <person name="Alexander R."/>
            <person name="Sanchez Alvarado A."/>
        </authorList>
    </citation>
    <scope>NUCLEOTIDE SEQUENCE</scope>
</reference>
<protein>
    <submittedName>
        <fullName evidence="11">Slc6a-21</fullName>
    </submittedName>
</protein>
<feature type="transmembrane region" description="Helical" evidence="10">
    <location>
        <begin position="217"/>
        <end position="238"/>
    </location>
</feature>
<evidence type="ECO:0000256" key="3">
    <source>
        <dbReference type="ARBA" id="ARBA00022448"/>
    </source>
</evidence>
<dbReference type="GO" id="GO:0015179">
    <property type="term" value="F:L-amino acid transmembrane transporter activity"/>
    <property type="evidence" value="ECO:0007669"/>
    <property type="project" value="TreeGrafter"/>
</dbReference>
<feature type="transmembrane region" description="Helical" evidence="10">
    <location>
        <begin position="44"/>
        <end position="61"/>
    </location>
</feature>
<dbReference type="PANTHER" id="PTHR11616:SF321">
    <property type="entry name" value="SODIUM-DEPENDENT NUTRIENT AMINO ACID TRANSPORTER 1-RELATED"/>
    <property type="match status" value="1"/>
</dbReference>
<evidence type="ECO:0000256" key="9">
    <source>
        <dbReference type="PIRSR" id="PIRSR600175-2"/>
    </source>
</evidence>
<comment type="similarity">
    <text evidence="2">Belongs to the sodium:neurotransmitter symporter (SNF) (TC 2.A.22) family.</text>
</comment>
<feature type="binding site" evidence="8">
    <location>
        <position position="399"/>
    </location>
    <ligand>
        <name>Na(+)</name>
        <dbReference type="ChEBI" id="CHEBI:29101"/>
        <label>1</label>
    </ligand>
</feature>
<feature type="transmembrane region" description="Helical" evidence="10">
    <location>
        <begin position="459"/>
        <end position="480"/>
    </location>
</feature>
<feature type="binding site" evidence="8">
    <location>
        <position position="59"/>
    </location>
    <ligand>
        <name>Na(+)</name>
        <dbReference type="ChEBI" id="CHEBI:29101"/>
        <label>1</label>
    </ligand>
</feature>
<feature type="disulfide bond" evidence="9">
    <location>
        <begin position="157"/>
        <end position="166"/>
    </location>
</feature>
<comment type="subcellular location">
    <subcellularLocation>
        <location evidence="1">Membrane</location>
        <topology evidence="1">Multi-pass membrane protein</topology>
    </subcellularLocation>
</comment>
<dbReference type="PRINTS" id="PR00176">
    <property type="entry name" value="NANEUSMPORT"/>
</dbReference>
<feature type="transmembrane region" description="Helical" evidence="10">
    <location>
        <begin position="127"/>
        <end position="146"/>
    </location>
</feature>
<proteinExistence type="evidence at transcript level"/>
<dbReference type="OrthoDB" id="6581954at2759"/>
<keyword evidence="9" id="KW-1015">Disulfide bond</keyword>
<keyword evidence="4 10" id="KW-0812">Transmembrane</keyword>
<dbReference type="InterPro" id="IPR037272">
    <property type="entry name" value="SNS_sf"/>
</dbReference>
<dbReference type="GO" id="GO:0089718">
    <property type="term" value="P:amino acid import across plasma membrane"/>
    <property type="evidence" value="ECO:0007669"/>
    <property type="project" value="TreeGrafter"/>
</dbReference>
<feature type="transmembrane region" description="Helical" evidence="10">
    <location>
        <begin position="245"/>
        <end position="264"/>
    </location>
</feature>
<keyword evidence="5 10" id="KW-1133">Transmembrane helix</keyword>